<dbReference type="EMBL" id="JH689165">
    <property type="protein sequence ID" value="EJD32251.1"/>
    <property type="molecule type" value="Genomic_DNA"/>
</dbReference>
<dbReference type="AlphaFoldDB" id="J0L7G0"/>
<name>J0L7G0_AURST</name>
<proteinExistence type="predicted"/>
<organism evidence="1 2">
    <name type="scientific">Auricularia subglabra (strain TFB-10046 / SS5)</name>
    <name type="common">White-rot fungus</name>
    <name type="synonym">Auricularia delicata (strain TFB10046)</name>
    <dbReference type="NCBI Taxonomy" id="717982"/>
    <lineage>
        <taxon>Eukaryota</taxon>
        <taxon>Fungi</taxon>
        <taxon>Dikarya</taxon>
        <taxon>Basidiomycota</taxon>
        <taxon>Agaricomycotina</taxon>
        <taxon>Agaricomycetes</taxon>
        <taxon>Auriculariales</taxon>
        <taxon>Auriculariaceae</taxon>
        <taxon>Auricularia</taxon>
    </lineage>
</organism>
<accession>J0L7G0</accession>
<dbReference type="KEGG" id="adl:AURDEDRAFT_132199"/>
<evidence type="ECO:0000313" key="1">
    <source>
        <dbReference type="EMBL" id="EJD32251.1"/>
    </source>
</evidence>
<dbReference type="Proteomes" id="UP000006514">
    <property type="component" value="Unassembled WGS sequence"/>
</dbReference>
<dbReference type="OrthoDB" id="3246731at2759"/>
<protein>
    <submittedName>
        <fullName evidence="1">Uncharacterized protein</fullName>
    </submittedName>
</protein>
<gene>
    <name evidence="1" type="ORF">AURDEDRAFT_132199</name>
</gene>
<reference evidence="2" key="1">
    <citation type="journal article" date="2012" name="Science">
        <title>The Paleozoic origin of enzymatic lignin decomposition reconstructed from 31 fungal genomes.</title>
        <authorList>
            <person name="Floudas D."/>
            <person name="Binder M."/>
            <person name="Riley R."/>
            <person name="Barry K."/>
            <person name="Blanchette R.A."/>
            <person name="Henrissat B."/>
            <person name="Martinez A.T."/>
            <person name="Otillar R."/>
            <person name="Spatafora J.W."/>
            <person name="Yadav J.S."/>
            <person name="Aerts A."/>
            <person name="Benoit I."/>
            <person name="Boyd A."/>
            <person name="Carlson A."/>
            <person name="Copeland A."/>
            <person name="Coutinho P.M."/>
            <person name="de Vries R.P."/>
            <person name="Ferreira P."/>
            <person name="Findley K."/>
            <person name="Foster B."/>
            <person name="Gaskell J."/>
            <person name="Glotzer D."/>
            <person name="Gorecki P."/>
            <person name="Heitman J."/>
            <person name="Hesse C."/>
            <person name="Hori C."/>
            <person name="Igarashi K."/>
            <person name="Jurgens J.A."/>
            <person name="Kallen N."/>
            <person name="Kersten P."/>
            <person name="Kohler A."/>
            <person name="Kuees U."/>
            <person name="Kumar T.K.A."/>
            <person name="Kuo A."/>
            <person name="LaButti K."/>
            <person name="Larrondo L.F."/>
            <person name="Lindquist E."/>
            <person name="Ling A."/>
            <person name="Lombard V."/>
            <person name="Lucas S."/>
            <person name="Lundell T."/>
            <person name="Martin R."/>
            <person name="McLaughlin D.J."/>
            <person name="Morgenstern I."/>
            <person name="Morin E."/>
            <person name="Murat C."/>
            <person name="Nagy L.G."/>
            <person name="Nolan M."/>
            <person name="Ohm R.A."/>
            <person name="Patyshakuliyeva A."/>
            <person name="Rokas A."/>
            <person name="Ruiz-Duenas F.J."/>
            <person name="Sabat G."/>
            <person name="Salamov A."/>
            <person name="Samejima M."/>
            <person name="Schmutz J."/>
            <person name="Slot J.C."/>
            <person name="St John F."/>
            <person name="Stenlid J."/>
            <person name="Sun H."/>
            <person name="Sun S."/>
            <person name="Syed K."/>
            <person name="Tsang A."/>
            <person name="Wiebenga A."/>
            <person name="Young D."/>
            <person name="Pisabarro A."/>
            <person name="Eastwood D.C."/>
            <person name="Martin F."/>
            <person name="Cullen D."/>
            <person name="Grigoriev I.V."/>
            <person name="Hibbett D.S."/>
        </authorList>
    </citation>
    <scope>NUCLEOTIDE SEQUENCE [LARGE SCALE GENOMIC DNA]</scope>
    <source>
        <strain evidence="2">TFB10046</strain>
    </source>
</reference>
<evidence type="ECO:0000313" key="2">
    <source>
        <dbReference type="Proteomes" id="UP000006514"/>
    </source>
</evidence>
<keyword evidence="2" id="KW-1185">Reference proteome</keyword>
<dbReference type="InParanoid" id="J0L7G0"/>
<sequence length="232" mass="25597">MHVPLDKVGWKGRRRCPDWLQDKLKGGRWALRALNQPLSNIPLDKWKAGPRTTNGNEQAHHNVNLDGTQLSLLAGIMHGMEFDSRLLRGRLAFATSGVQTRYTLGTDWQRAARNIKRGENVARKVRASHDAAIDESKAGLLAAVSDARDQVSVLSASSSTQSQASDARKRLRELDETIPQQRTHLLKLAKLGSGSVDISNASFECFVSVAFAELSLLLWGRHITLNFAVPSL</sequence>